<dbReference type="EMBL" id="JAYKXN010000001">
    <property type="protein sequence ID" value="KAK7316773.1"/>
    <property type="molecule type" value="Genomic_DNA"/>
</dbReference>
<dbReference type="Proteomes" id="UP001359559">
    <property type="component" value="Unassembled WGS sequence"/>
</dbReference>
<gene>
    <name evidence="2" type="ORF">RJT34_00484</name>
</gene>
<keyword evidence="3" id="KW-1185">Reference proteome</keyword>
<evidence type="ECO:0000256" key="1">
    <source>
        <dbReference type="SAM" id="MobiDB-lite"/>
    </source>
</evidence>
<sequence length="83" mass="9523">MNYMSDKDFDYNLPFEVDNNDSCDDDRLLMGDSDAGWEALLRVLPRSAPGSDPSLRLESRATTLEKPRKESEAKQEREKTAHF</sequence>
<evidence type="ECO:0000313" key="2">
    <source>
        <dbReference type="EMBL" id="KAK7316773.1"/>
    </source>
</evidence>
<accession>A0AAN9Q2Q9</accession>
<reference evidence="2 3" key="1">
    <citation type="submission" date="2024-01" db="EMBL/GenBank/DDBJ databases">
        <title>The genomes of 5 underutilized Papilionoideae crops provide insights into root nodulation and disease resistance.</title>
        <authorList>
            <person name="Yuan L."/>
        </authorList>
    </citation>
    <scope>NUCLEOTIDE SEQUENCE [LARGE SCALE GENOMIC DNA]</scope>
    <source>
        <strain evidence="2">LY-2023</strain>
        <tissue evidence="2">Leaf</tissue>
    </source>
</reference>
<proteinExistence type="predicted"/>
<feature type="compositionally biased region" description="Basic and acidic residues" evidence="1">
    <location>
        <begin position="55"/>
        <end position="83"/>
    </location>
</feature>
<feature type="region of interest" description="Disordered" evidence="1">
    <location>
        <begin position="46"/>
        <end position="83"/>
    </location>
</feature>
<dbReference type="AlphaFoldDB" id="A0AAN9Q2Q9"/>
<evidence type="ECO:0000313" key="3">
    <source>
        <dbReference type="Proteomes" id="UP001359559"/>
    </source>
</evidence>
<comment type="caution">
    <text evidence="2">The sequence shown here is derived from an EMBL/GenBank/DDBJ whole genome shotgun (WGS) entry which is preliminary data.</text>
</comment>
<protein>
    <submittedName>
        <fullName evidence="2">Uncharacterized protein</fullName>
    </submittedName>
</protein>
<organism evidence="2 3">
    <name type="scientific">Clitoria ternatea</name>
    <name type="common">Butterfly pea</name>
    <dbReference type="NCBI Taxonomy" id="43366"/>
    <lineage>
        <taxon>Eukaryota</taxon>
        <taxon>Viridiplantae</taxon>
        <taxon>Streptophyta</taxon>
        <taxon>Embryophyta</taxon>
        <taxon>Tracheophyta</taxon>
        <taxon>Spermatophyta</taxon>
        <taxon>Magnoliopsida</taxon>
        <taxon>eudicotyledons</taxon>
        <taxon>Gunneridae</taxon>
        <taxon>Pentapetalae</taxon>
        <taxon>rosids</taxon>
        <taxon>fabids</taxon>
        <taxon>Fabales</taxon>
        <taxon>Fabaceae</taxon>
        <taxon>Papilionoideae</taxon>
        <taxon>50 kb inversion clade</taxon>
        <taxon>NPAAA clade</taxon>
        <taxon>indigoferoid/millettioid clade</taxon>
        <taxon>Phaseoleae</taxon>
        <taxon>Clitoria</taxon>
    </lineage>
</organism>
<name>A0AAN9Q2Q9_CLITE</name>